<feature type="domain" description="CNNM transmembrane" evidence="3">
    <location>
        <begin position="1"/>
        <end position="196"/>
    </location>
</feature>
<dbReference type="AlphaFoldDB" id="A0A7X7LWB2"/>
<dbReference type="Gene3D" id="3.90.1280.20">
    <property type="match status" value="1"/>
</dbReference>
<evidence type="ECO:0000313" key="4">
    <source>
        <dbReference type="EMBL" id="NLF54438.1"/>
    </source>
</evidence>
<proteinExistence type="predicted"/>
<dbReference type="Pfam" id="PF01595">
    <property type="entry name" value="CNNM"/>
    <property type="match status" value="1"/>
</dbReference>
<keyword evidence="1 2" id="KW-0472">Membrane</keyword>
<dbReference type="GO" id="GO:0016020">
    <property type="term" value="C:membrane"/>
    <property type="evidence" value="ECO:0007669"/>
    <property type="project" value="UniProtKB-UniRule"/>
</dbReference>
<reference evidence="4 5" key="1">
    <citation type="journal article" date="2020" name="Biotechnol. Biofuels">
        <title>New insights from the biogas microbiome by comprehensive genome-resolved metagenomics of nearly 1600 species originating from multiple anaerobic digesters.</title>
        <authorList>
            <person name="Campanaro S."/>
            <person name="Treu L."/>
            <person name="Rodriguez-R L.M."/>
            <person name="Kovalovszki A."/>
            <person name="Ziels R.M."/>
            <person name="Maus I."/>
            <person name="Zhu X."/>
            <person name="Kougias P.G."/>
            <person name="Basile A."/>
            <person name="Luo G."/>
            <person name="Schluter A."/>
            <person name="Konstantinidis K.T."/>
            <person name="Angelidaki I."/>
        </authorList>
    </citation>
    <scope>NUCLEOTIDE SEQUENCE [LARGE SCALE GENOMIC DNA]</scope>
    <source>
        <strain evidence="4">AS06rmzACSIP_256</strain>
    </source>
</reference>
<organism evidence="4 5">
    <name type="scientific">Thauera phenolivorans</name>
    <dbReference type="NCBI Taxonomy" id="1792543"/>
    <lineage>
        <taxon>Bacteria</taxon>
        <taxon>Pseudomonadati</taxon>
        <taxon>Pseudomonadota</taxon>
        <taxon>Betaproteobacteria</taxon>
        <taxon>Rhodocyclales</taxon>
        <taxon>Zoogloeaceae</taxon>
        <taxon>Thauera</taxon>
    </lineage>
</organism>
<dbReference type="PANTHER" id="PTHR43099:SF4">
    <property type="entry name" value="INTEGRAL MEMBRANE PROTEIN"/>
    <property type="match status" value="1"/>
</dbReference>
<sequence length="247" mass="26474">MEITILVALIALNALLALSETALVAARRSRLARLAENGDGAARTALELNEEPRRFLSTIQVGITSIGILSGIVGQAILADPFAAWLQELGAAPRTSELGATAIVVIALTYVTIVVGELVPKHIGNASPEDIARLVAAPVKALETLSRPAVYLLSVSTAAVLKLFGQSASRDTSLTEEEIHAMLEQGSEAGVIDKSEHDMVRNVFRLDERHIASLMVPRADIVWLDVNRPLQHNLTVVADSEHSRFPV</sequence>
<dbReference type="InterPro" id="IPR046342">
    <property type="entry name" value="CBS_dom_sf"/>
</dbReference>
<dbReference type="PANTHER" id="PTHR43099">
    <property type="entry name" value="UPF0053 PROTEIN YRKA"/>
    <property type="match status" value="1"/>
</dbReference>
<dbReference type="InterPro" id="IPR051676">
    <property type="entry name" value="UPF0053_domain"/>
</dbReference>
<dbReference type="Proteomes" id="UP000536534">
    <property type="component" value="Unassembled WGS sequence"/>
</dbReference>
<keyword evidence="1 2" id="KW-1133">Transmembrane helix</keyword>
<gene>
    <name evidence="4" type="ORF">GX576_08610</name>
</gene>
<keyword evidence="1 2" id="KW-0812">Transmembrane</keyword>
<name>A0A7X7LWB2_9RHOO</name>
<evidence type="ECO:0000256" key="1">
    <source>
        <dbReference type="PROSITE-ProRule" id="PRU01193"/>
    </source>
</evidence>
<protein>
    <submittedName>
        <fullName evidence="4">DUF21 domain-containing protein</fullName>
    </submittedName>
</protein>
<comment type="caution">
    <text evidence="4">The sequence shown here is derived from an EMBL/GenBank/DDBJ whole genome shotgun (WGS) entry which is preliminary data.</text>
</comment>
<accession>A0A7X7LWB2</accession>
<dbReference type="Gene3D" id="3.10.580.10">
    <property type="entry name" value="CBS-domain"/>
    <property type="match status" value="1"/>
</dbReference>
<evidence type="ECO:0000313" key="5">
    <source>
        <dbReference type="Proteomes" id="UP000536534"/>
    </source>
</evidence>
<feature type="transmembrane region" description="Helical" evidence="2">
    <location>
        <begin position="55"/>
        <end position="78"/>
    </location>
</feature>
<feature type="transmembrane region" description="Helical" evidence="2">
    <location>
        <begin position="98"/>
        <end position="119"/>
    </location>
</feature>
<dbReference type="InterPro" id="IPR002550">
    <property type="entry name" value="CNNM"/>
</dbReference>
<dbReference type="SUPFAM" id="SSF54631">
    <property type="entry name" value="CBS-domain pair"/>
    <property type="match status" value="1"/>
</dbReference>
<dbReference type="EMBL" id="JAAYYV010000222">
    <property type="protein sequence ID" value="NLF54438.1"/>
    <property type="molecule type" value="Genomic_DNA"/>
</dbReference>
<evidence type="ECO:0000256" key="2">
    <source>
        <dbReference type="SAM" id="Phobius"/>
    </source>
</evidence>
<dbReference type="PROSITE" id="PS51846">
    <property type="entry name" value="CNNM"/>
    <property type="match status" value="1"/>
</dbReference>
<feature type="transmembrane region" description="Helical" evidence="2">
    <location>
        <begin position="6"/>
        <end position="26"/>
    </location>
</feature>
<evidence type="ECO:0000259" key="3">
    <source>
        <dbReference type="PROSITE" id="PS51846"/>
    </source>
</evidence>
<feature type="non-terminal residue" evidence="4">
    <location>
        <position position="247"/>
    </location>
</feature>